<feature type="compositionally biased region" description="Polar residues" evidence="1">
    <location>
        <begin position="27"/>
        <end position="41"/>
    </location>
</feature>
<dbReference type="AlphaFoldDB" id="A0A3M7RGU6"/>
<dbReference type="EMBL" id="REGN01003442">
    <property type="protein sequence ID" value="RNA22475.1"/>
    <property type="molecule type" value="Genomic_DNA"/>
</dbReference>
<evidence type="ECO:0000256" key="1">
    <source>
        <dbReference type="SAM" id="MobiDB-lite"/>
    </source>
</evidence>
<accession>A0A3M7RGU6</accession>
<sequence>MQVGGGEVVRSNESTPSKVNWLGTPDNHWQSVRPQQSSSTPGFRFIRTATTPTSAGQVQRAGPNGCTGRASSNPNNQTVNASSLKVYRFNPVKTIQPRQGADPTNPAISFKVCLFEVVELFRICLINGQINMLAPCGTNNYVLNYMTTYDIEPRANSLDIVLYNLWVHIAQASANFVFELLKIYGLPITLINFSFQISPTIFDWSCFCKFFLSLKPTRNRIFLYPRLDQLDFKFCKLTNLLCHFLFYTQWINLRSEWFEGAQLFVPSTNNALEASNKPVPTVSN</sequence>
<name>A0A3M7RGU6_BRAPC</name>
<comment type="caution">
    <text evidence="2">The sequence shown here is derived from an EMBL/GenBank/DDBJ whole genome shotgun (WGS) entry which is preliminary data.</text>
</comment>
<evidence type="ECO:0000313" key="3">
    <source>
        <dbReference type="Proteomes" id="UP000276133"/>
    </source>
</evidence>
<keyword evidence="3" id="KW-1185">Reference proteome</keyword>
<feature type="region of interest" description="Disordered" evidence="1">
    <location>
        <begin position="1"/>
        <end position="77"/>
    </location>
</feature>
<feature type="compositionally biased region" description="Polar residues" evidence="1">
    <location>
        <begin position="48"/>
        <end position="57"/>
    </location>
</feature>
<gene>
    <name evidence="2" type="ORF">BpHYR1_035262</name>
</gene>
<reference evidence="2 3" key="1">
    <citation type="journal article" date="2018" name="Sci. Rep.">
        <title>Genomic signatures of local adaptation to the degree of environmental predictability in rotifers.</title>
        <authorList>
            <person name="Franch-Gras L."/>
            <person name="Hahn C."/>
            <person name="Garcia-Roger E.M."/>
            <person name="Carmona M.J."/>
            <person name="Serra M."/>
            <person name="Gomez A."/>
        </authorList>
    </citation>
    <scope>NUCLEOTIDE SEQUENCE [LARGE SCALE GENOMIC DNA]</scope>
    <source>
        <strain evidence="2">HYR1</strain>
    </source>
</reference>
<proteinExistence type="predicted"/>
<protein>
    <submittedName>
        <fullName evidence="2">Uncharacterized protein</fullName>
    </submittedName>
</protein>
<organism evidence="2 3">
    <name type="scientific">Brachionus plicatilis</name>
    <name type="common">Marine rotifer</name>
    <name type="synonym">Brachionus muelleri</name>
    <dbReference type="NCBI Taxonomy" id="10195"/>
    <lineage>
        <taxon>Eukaryota</taxon>
        <taxon>Metazoa</taxon>
        <taxon>Spiralia</taxon>
        <taxon>Gnathifera</taxon>
        <taxon>Rotifera</taxon>
        <taxon>Eurotatoria</taxon>
        <taxon>Monogononta</taxon>
        <taxon>Pseudotrocha</taxon>
        <taxon>Ploima</taxon>
        <taxon>Brachionidae</taxon>
        <taxon>Brachionus</taxon>
    </lineage>
</organism>
<evidence type="ECO:0000313" key="2">
    <source>
        <dbReference type="EMBL" id="RNA22475.1"/>
    </source>
</evidence>
<dbReference type="Proteomes" id="UP000276133">
    <property type="component" value="Unassembled WGS sequence"/>
</dbReference>